<protein>
    <submittedName>
        <fullName evidence="1">Uncharacterized protein</fullName>
    </submittedName>
</protein>
<sequence length="84" mass="9444">MEHKEPGSEHLHFSSDGNNTAEVIAYMCRVDAEELEQVEAEKNEPVFNFDHQEALCAVRLIENITHNCPDLDAALPLGSMLCKF</sequence>
<keyword evidence="2" id="KW-1185">Reference proteome</keyword>
<evidence type="ECO:0000313" key="2">
    <source>
        <dbReference type="Proteomes" id="UP001295794"/>
    </source>
</evidence>
<dbReference type="EMBL" id="CAVNYO010000429">
    <property type="protein sequence ID" value="CAK5278838.1"/>
    <property type="molecule type" value="Genomic_DNA"/>
</dbReference>
<proteinExistence type="predicted"/>
<dbReference type="AlphaFoldDB" id="A0AAD2HQ74"/>
<organism evidence="1 2">
    <name type="scientific">Mycena citricolor</name>
    <dbReference type="NCBI Taxonomy" id="2018698"/>
    <lineage>
        <taxon>Eukaryota</taxon>
        <taxon>Fungi</taxon>
        <taxon>Dikarya</taxon>
        <taxon>Basidiomycota</taxon>
        <taxon>Agaricomycotina</taxon>
        <taxon>Agaricomycetes</taxon>
        <taxon>Agaricomycetidae</taxon>
        <taxon>Agaricales</taxon>
        <taxon>Marasmiineae</taxon>
        <taxon>Mycenaceae</taxon>
        <taxon>Mycena</taxon>
    </lineage>
</organism>
<accession>A0AAD2HQ74</accession>
<dbReference type="Proteomes" id="UP001295794">
    <property type="component" value="Unassembled WGS sequence"/>
</dbReference>
<comment type="caution">
    <text evidence="1">The sequence shown here is derived from an EMBL/GenBank/DDBJ whole genome shotgun (WGS) entry which is preliminary data.</text>
</comment>
<gene>
    <name evidence="1" type="ORF">MYCIT1_LOCUS28470</name>
</gene>
<evidence type="ECO:0000313" key="1">
    <source>
        <dbReference type="EMBL" id="CAK5278838.1"/>
    </source>
</evidence>
<name>A0AAD2HQ74_9AGAR</name>
<reference evidence="1" key="1">
    <citation type="submission" date="2023-11" db="EMBL/GenBank/DDBJ databases">
        <authorList>
            <person name="De Vega J J."/>
            <person name="De Vega J J."/>
        </authorList>
    </citation>
    <scope>NUCLEOTIDE SEQUENCE</scope>
</reference>